<keyword evidence="2" id="KW-1185">Reference proteome</keyword>
<comment type="caution">
    <text evidence="1">The sequence shown here is derived from an EMBL/GenBank/DDBJ whole genome shotgun (WGS) entry which is preliminary data.</text>
</comment>
<gene>
    <name evidence="1" type="ORF">HIJ39_02905</name>
</gene>
<dbReference type="Proteomes" id="UP000533476">
    <property type="component" value="Unassembled WGS sequence"/>
</dbReference>
<dbReference type="RefSeq" id="WP_169096525.1">
    <property type="nucleotide sequence ID" value="NZ_JABBVZ010000006.1"/>
</dbReference>
<accession>A0A7Y0Q1G2</accession>
<evidence type="ECO:0000313" key="1">
    <source>
        <dbReference type="EMBL" id="NMP21305.1"/>
    </source>
</evidence>
<sequence>MTDKDIVIISVDRSDPEVVLVNTTVDFLHCPIRFSKALLRSLGYTVYRPQKLKPIVHAAVWRHIARHGEKKLLGGFSVDDGDVEGLPPNPVARG</sequence>
<name>A0A7Y0Q1G2_9FIRM</name>
<proteinExistence type="predicted"/>
<organism evidence="1 2">
    <name type="scientific">Sulfobacillus harzensis</name>
    <dbReference type="NCBI Taxonomy" id="2729629"/>
    <lineage>
        <taxon>Bacteria</taxon>
        <taxon>Bacillati</taxon>
        <taxon>Bacillota</taxon>
        <taxon>Clostridia</taxon>
        <taxon>Eubacteriales</taxon>
        <taxon>Clostridiales Family XVII. Incertae Sedis</taxon>
        <taxon>Sulfobacillus</taxon>
    </lineage>
</organism>
<dbReference type="AlphaFoldDB" id="A0A7Y0Q1G2"/>
<evidence type="ECO:0000313" key="2">
    <source>
        <dbReference type="Proteomes" id="UP000533476"/>
    </source>
</evidence>
<dbReference type="EMBL" id="JABBVZ010000006">
    <property type="protein sequence ID" value="NMP21305.1"/>
    <property type="molecule type" value="Genomic_DNA"/>
</dbReference>
<reference evidence="1 2" key="1">
    <citation type="submission" date="2020-04" db="EMBL/GenBank/DDBJ databases">
        <authorList>
            <person name="Zhang R."/>
            <person name="Schippers A."/>
        </authorList>
    </citation>
    <scope>NUCLEOTIDE SEQUENCE [LARGE SCALE GENOMIC DNA]</scope>
    <source>
        <strain evidence="1 2">DSM 109850</strain>
    </source>
</reference>
<protein>
    <submittedName>
        <fullName evidence="1">Uncharacterized protein</fullName>
    </submittedName>
</protein>